<dbReference type="EMBL" id="PIYS01000027">
    <property type="protein sequence ID" value="PKF70348.1"/>
    <property type="molecule type" value="Genomic_DNA"/>
</dbReference>
<feature type="domain" description="Methyl-accepting transducer" evidence="11">
    <location>
        <begin position="380"/>
        <end position="616"/>
    </location>
</feature>
<reference evidence="14" key="1">
    <citation type="submission" date="2017-12" db="EMBL/GenBank/DDBJ databases">
        <authorList>
            <person name="Yu X.-Y."/>
        </authorList>
    </citation>
    <scope>NUCLEOTIDE SEQUENCE [LARGE SCALE GENOMIC DNA]</scope>
    <source>
        <strain evidence="14">ZYSR67-Z</strain>
    </source>
</reference>
<sequence length="652" mass="71215">MRLKSLTNLNTSLLLLVCLSLAATLWWSQRALQQPQRLMSLYLQLSQAFQQQVAGQVLAYLDSGDALRHQQAEQAARQLATRIDTLPNSLAEQLRPSLLHLQDFIANPLLAAGKLAGDPQGLLVQAERELAGNLEQLQRYASSSQHNDAARYLAPLQSSSLHLLRLAHARGRYVSQGQEQHLQAIQRELQQLQGLAEQLQGLPLLGEQTTASASSSFAALLELDSSEQQQSEDRGSELKRELAYLLRRYPDELQRTSALVQQRLQLRSDTQQRIDALQQALAGLEPLVQAEQARIQQDVRTIQIGLILLILAIALLIDRMQRSLTRLLSQLVPQLSAWAQGDFSQPLQLSSRIVELQAIEQSLQRLREYLQTLVGEIRQHAGALAASSQHLAGLGEELQHSGEQQAAETASIRDALAHLQDSIGQVAGDADQAAGASHAAGSAVAEGQRVIEQSLHGLHGLVGEVRGSAQAIEQLAHESGNIGSVLSVIRGVAEQTNLLALNAAIEAARAGELGRGFAVVADEVRTLAQRTASATEEIQQLTARLQQAAQQSLGAMRQQVEQAEGTARQAQAAEGALDTVVEAIRTMADRVQRIAQASAQQHDNTAQISQHSEHIYRRGSANLQRIASSRQQSEQLRDLSEQLQHTVHRFQV</sequence>
<feature type="domain" description="HAMP" evidence="12">
    <location>
        <begin position="322"/>
        <end position="375"/>
    </location>
</feature>
<dbReference type="GO" id="GO:0005886">
    <property type="term" value="C:plasma membrane"/>
    <property type="evidence" value="ECO:0007669"/>
    <property type="project" value="UniProtKB-SubCell"/>
</dbReference>
<dbReference type="SUPFAM" id="SSF58104">
    <property type="entry name" value="Methyl-accepting chemotaxis protein (MCP) signaling domain"/>
    <property type="match status" value="1"/>
</dbReference>
<evidence type="ECO:0000313" key="13">
    <source>
        <dbReference type="EMBL" id="PKF70348.1"/>
    </source>
</evidence>
<feature type="coiled-coil region" evidence="10">
    <location>
        <begin position="524"/>
        <end position="573"/>
    </location>
</feature>
<comment type="subcellular location">
    <subcellularLocation>
        <location evidence="1">Cell membrane</location>
        <topology evidence="1">Multi-pass membrane protein</topology>
    </subcellularLocation>
</comment>
<dbReference type="PROSITE" id="PS50111">
    <property type="entry name" value="CHEMOTAXIS_TRANSDUC_2"/>
    <property type="match status" value="1"/>
</dbReference>
<keyword evidence="7 9" id="KW-0807">Transducer</keyword>
<dbReference type="PANTHER" id="PTHR32089">
    <property type="entry name" value="METHYL-ACCEPTING CHEMOTAXIS PROTEIN MCPB"/>
    <property type="match status" value="1"/>
</dbReference>
<evidence type="ECO:0000256" key="4">
    <source>
        <dbReference type="ARBA" id="ARBA00022692"/>
    </source>
</evidence>
<dbReference type="Proteomes" id="UP000242861">
    <property type="component" value="Unassembled WGS sequence"/>
</dbReference>
<evidence type="ECO:0000256" key="10">
    <source>
        <dbReference type="SAM" id="Coils"/>
    </source>
</evidence>
<dbReference type="AlphaFoldDB" id="A0A2I0CMH4"/>
<dbReference type="InterPro" id="IPR004089">
    <property type="entry name" value="MCPsignal_dom"/>
</dbReference>
<keyword evidence="2" id="KW-1003">Cell membrane</keyword>
<evidence type="ECO:0000259" key="11">
    <source>
        <dbReference type="PROSITE" id="PS50111"/>
    </source>
</evidence>
<keyword evidence="10" id="KW-0175">Coiled coil</keyword>
<dbReference type="PANTHER" id="PTHR32089:SF119">
    <property type="entry name" value="METHYL-ACCEPTING CHEMOTAXIS PROTEIN CTPL"/>
    <property type="match status" value="1"/>
</dbReference>
<dbReference type="PROSITE" id="PS50885">
    <property type="entry name" value="HAMP"/>
    <property type="match status" value="1"/>
</dbReference>
<accession>A0A2I0CMH4</accession>
<comment type="caution">
    <text evidence="13">The sequence shown here is derived from an EMBL/GenBank/DDBJ whole genome shotgun (WGS) entry which is preliminary data.</text>
</comment>
<evidence type="ECO:0000256" key="9">
    <source>
        <dbReference type="PROSITE-ProRule" id="PRU00284"/>
    </source>
</evidence>
<dbReference type="Gene3D" id="1.10.287.950">
    <property type="entry name" value="Methyl-accepting chemotaxis protein"/>
    <property type="match status" value="1"/>
</dbReference>
<dbReference type="Pfam" id="PF00015">
    <property type="entry name" value="MCPsignal"/>
    <property type="match status" value="1"/>
</dbReference>
<dbReference type="GO" id="GO:0006935">
    <property type="term" value="P:chemotaxis"/>
    <property type="evidence" value="ECO:0007669"/>
    <property type="project" value="UniProtKB-ARBA"/>
</dbReference>
<protein>
    <submittedName>
        <fullName evidence="13">Chemotaxis protein</fullName>
    </submittedName>
</protein>
<evidence type="ECO:0000256" key="6">
    <source>
        <dbReference type="ARBA" id="ARBA00023136"/>
    </source>
</evidence>
<dbReference type="RefSeq" id="WP_101194074.1">
    <property type="nucleotide sequence ID" value="NZ_PIYS01000027.1"/>
</dbReference>
<organism evidence="13 14">
    <name type="scientific">Pseudomonas fluvialis</name>
    <dbReference type="NCBI Taxonomy" id="1793966"/>
    <lineage>
        <taxon>Bacteria</taxon>
        <taxon>Pseudomonadati</taxon>
        <taxon>Pseudomonadota</taxon>
        <taxon>Gammaproteobacteria</taxon>
        <taxon>Pseudomonadales</taxon>
        <taxon>Pseudomonadaceae</taxon>
        <taxon>Pseudomonas</taxon>
    </lineage>
</organism>
<feature type="coiled-coil region" evidence="10">
    <location>
        <begin position="175"/>
        <end position="202"/>
    </location>
</feature>
<keyword evidence="3" id="KW-0488">Methylation</keyword>
<evidence type="ECO:0000313" key="14">
    <source>
        <dbReference type="Proteomes" id="UP000242861"/>
    </source>
</evidence>
<proteinExistence type="inferred from homology"/>
<name>A0A2I0CMH4_9PSED</name>
<evidence type="ECO:0000256" key="2">
    <source>
        <dbReference type="ARBA" id="ARBA00022475"/>
    </source>
</evidence>
<evidence type="ECO:0000256" key="1">
    <source>
        <dbReference type="ARBA" id="ARBA00004651"/>
    </source>
</evidence>
<dbReference type="FunFam" id="1.10.287.950:FF:000001">
    <property type="entry name" value="Methyl-accepting chemotaxis sensory transducer"/>
    <property type="match status" value="1"/>
</dbReference>
<evidence type="ECO:0000256" key="5">
    <source>
        <dbReference type="ARBA" id="ARBA00022989"/>
    </source>
</evidence>
<keyword evidence="6" id="KW-0472">Membrane</keyword>
<evidence type="ECO:0000256" key="3">
    <source>
        <dbReference type="ARBA" id="ARBA00022481"/>
    </source>
</evidence>
<dbReference type="InterPro" id="IPR003660">
    <property type="entry name" value="HAMP_dom"/>
</dbReference>
<gene>
    <name evidence="13" type="ORF">CW360_13680</name>
</gene>
<evidence type="ECO:0000256" key="8">
    <source>
        <dbReference type="ARBA" id="ARBA00029447"/>
    </source>
</evidence>
<dbReference type="SMART" id="SM00283">
    <property type="entry name" value="MA"/>
    <property type="match status" value="1"/>
</dbReference>
<keyword evidence="5" id="KW-1133">Transmembrane helix</keyword>
<evidence type="ECO:0000259" key="12">
    <source>
        <dbReference type="PROSITE" id="PS50885"/>
    </source>
</evidence>
<dbReference type="GO" id="GO:0007165">
    <property type="term" value="P:signal transduction"/>
    <property type="evidence" value="ECO:0007669"/>
    <property type="project" value="UniProtKB-KW"/>
</dbReference>
<evidence type="ECO:0000256" key="7">
    <source>
        <dbReference type="ARBA" id="ARBA00023224"/>
    </source>
</evidence>
<comment type="similarity">
    <text evidence="8">Belongs to the methyl-accepting chemotaxis (MCP) protein family.</text>
</comment>
<keyword evidence="4" id="KW-0812">Transmembrane</keyword>